<dbReference type="NCBIfam" id="NF047619">
    <property type="entry name" value="NADase_discoid"/>
    <property type="match status" value="1"/>
</dbReference>
<dbReference type="Proteomes" id="UP000518300">
    <property type="component" value="Unassembled WGS sequence"/>
</dbReference>
<evidence type="ECO:0000259" key="1">
    <source>
        <dbReference type="Pfam" id="PF25302"/>
    </source>
</evidence>
<keyword evidence="3" id="KW-1185">Reference proteome</keyword>
<reference evidence="2 3" key="1">
    <citation type="submission" date="2020-04" db="EMBL/GenBank/DDBJ databases">
        <title>Draft genome of Pyxidicoccus fallax type strain.</title>
        <authorList>
            <person name="Whitworth D.E."/>
        </authorList>
    </citation>
    <scope>NUCLEOTIDE SEQUENCE [LARGE SCALE GENOMIC DNA]</scope>
    <source>
        <strain evidence="2 3">DSM 14698</strain>
    </source>
</reference>
<accession>A0A848LJ08</accession>
<evidence type="ECO:0000313" key="2">
    <source>
        <dbReference type="EMBL" id="NMO17694.1"/>
    </source>
</evidence>
<evidence type="ECO:0000313" key="3">
    <source>
        <dbReference type="Proteomes" id="UP000518300"/>
    </source>
</evidence>
<dbReference type="RefSeq" id="WP_169346974.1">
    <property type="nucleotide sequence ID" value="NZ_JABBJJ010000107.1"/>
</dbReference>
<dbReference type="AlphaFoldDB" id="A0A848LJ08"/>
<proteinExistence type="predicted"/>
<feature type="domain" description="NAD glycohydrolase translocation F5/8 type C" evidence="1">
    <location>
        <begin position="5"/>
        <end position="85"/>
    </location>
</feature>
<sequence length="338" mass="37805">MKAWVSASSTLKSRTPGRYDARNAFDGNPATAWVEGAPGTKDARLSVFLDERVQLHGIVLWPGYAKSLTTFHDNAIPGRLSLDLSEGGEEPTPLRLDELYYRLEVVSRRGQPRRCASVAKDPVNLSPRLMLSTALGAVQAFQLSLEALPTDMHRPRYADLALSEWTPLFRIVDEEHEEFVEVPSPLTSPLREISKLLLDYGPERTSHPERLPLAPEARLDSFFDMSLPDLPDWAREALHADFRKHKAEPSQDALTQFGNAVSGHFFNRFVTVQSLADKGYRLIGGPYVLRREVPRAKSHVAEYAFVFPVLTLNAAFQVTKVELKTSGLQGENCERSLP</sequence>
<gene>
    <name evidence="2" type="ORF">HG543_22965</name>
</gene>
<dbReference type="InterPro" id="IPR008979">
    <property type="entry name" value="Galactose-bd-like_sf"/>
</dbReference>
<comment type="caution">
    <text evidence="2">The sequence shown here is derived from an EMBL/GenBank/DDBJ whole genome shotgun (WGS) entry which is preliminary data.</text>
</comment>
<organism evidence="2 3">
    <name type="scientific">Pyxidicoccus fallax</name>
    <dbReference type="NCBI Taxonomy" id="394095"/>
    <lineage>
        <taxon>Bacteria</taxon>
        <taxon>Pseudomonadati</taxon>
        <taxon>Myxococcota</taxon>
        <taxon>Myxococcia</taxon>
        <taxon>Myxococcales</taxon>
        <taxon>Cystobacterineae</taxon>
        <taxon>Myxococcaceae</taxon>
        <taxon>Pyxidicoccus</taxon>
    </lineage>
</organism>
<dbReference type="EMBL" id="JABBJJ010000107">
    <property type="protein sequence ID" value="NMO17694.1"/>
    <property type="molecule type" value="Genomic_DNA"/>
</dbReference>
<dbReference type="Pfam" id="PF25302">
    <property type="entry name" value="NADase_transloc"/>
    <property type="match status" value="1"/>
</dbReference>
<protein>
    <submittedName>
        <fullName evidence="2">Discoidin domain-containing protein</fullName>
    </submittedName>
</protein>
<name>A0A848LJ08_9BACT</name>
<dbReference type="InterPro" id="IPR057561">
    <property type="entry name" value="NADase_transloc"/>
</dbReference>
<dbReference type="SUPFAM" id="SSF49785">
    <property type="entry name" value="Galactose-binding domain-like"/>
    <property type="match status" value="1"/>
</dbReference>